<dbReference type="Proteomes" id="UP001266305">
    <property type="component" value="Unassembled WGS sequence"/>
</dbReference>
<dbReference type="EMBL" id="JASSZA010000014">
    <property type="protein sequence ID" value="KAK2094152.1"/>
    <property type="molecule type" value="Genomic_DNA"/>
</dbReference>
<protein>
    <submittedName>
        <fullName evidence="2">Uncharacterized protein</fullName>
    </submittedName>
</protein>
<sequence length="88" mass="10104">MSMLTGVLCVPPMPRHRHHPVRCVVSEPQRLQPCDSRPVTQGKRQTLRLPACDSWSPGMKSTWRHHGQRGGGRKRGGVENRRRFREVV</sequence>
<keyword evidence="3" id="KW-1185">Reference proteome</keyword>
<accession>A0ABQ9UAS0</accession>
<evidence type="ECO:0000313" key="3">
    <source>
        <dbReference type="Proteomes" id="UP001266305"/>
    </source>
</evidence>
<comment type="caution">
    <text evidence="2">The sequence shown here is derived from an EMBL/GenBank/DDBJ whole genome shotgun (WGS) entry which is preliminary data.</text>
</comment>
<feature type="region of interest" description="Disordered" evidence="1">
    <location>
        <begin position="50"/>
        <end position="88"/>
    </location>
</feature>
<feature type="compositionally biased region" description="Basic residues" evidence="1">
    <location>
        <begin position="62"/>
        <end position="75"/>
    </location>
</feature>
<organism evidence="2 3">
    <name type="scientific">Saguinus oedipus</name>
    <name type="common">Cotton-top tamarin</name>
    <name type="synonym">Oedipomidas oedipus</name>
    <dbReference type="NCBI Taxonomy" id="9490"/>
    <lineage>
        <taxon>Eukaryota</taxon>
        <taxon>Metazoa</taxon>
        <taxon>Chordata</taxon>
        <taxon>Craniata</taxon>
        <taxon>Vertebrata</taxon>
        <taxon>Euteleostomi</taxon>
        <taxon>Mammalia</taxon>
        <taxon>Eutheria</taxon>
        <taxon>Euarchontoglires</taxon>
        <taxon>Primates</taxon>
        <taxon>Haplorrhini</taxon>
        <taxon>Platyrrhini</taxon>
        <taxon>Cebidae</taxon>
        <taxon>Callitrichinae</taxon>
        <taxon>Saguinus</taxon>
    </lineage>
</organism>
<evidence type="ECO:0000313" key="2">
    <source>
        <dbReference type="EMBL" id="KAK2094152.1"/>
    </source>
</evidence>
<evidence type="ECO:0000256" key="1">
    <source>
        <dbReference type="SAM" id="MobiDB-lite"/>
    </source>
</evidence>
<feature type="compositionally biased region" description="Basic and acidic residues" evidence="1">
    <location>
        <begin position="76"/>
        <end position="88"/>
    </location>
</feature>
<proteinExistence type="predicted"/>
<name>A0ABQ9UAS0_SAGOE</name>
<reference evidence="2 3" key="1">
    <citation type="submission" date="2023-05" db="EMBL/GenBank/DDBJ databases">
        <title>B98-5 Cell Line De Novo Hybrid Assembly: An Optical Mapping Approach.</title>
        <authorList>
            <person name="Kananen K."/>
            <person name="Auerbach J.A."/>
            <person name="Kautto E."/>
            <person name="Blachly J.S."/>
        </authorList>
    </citation>
    <scope>NUCLEOTIDE SEQUENCE [LARGE SCALE GENOMIC DNA]</scope>
    <source>
        <strain evidence="2">B95-8</strain>
        <tissue evidence="2">Cell line</tissue>
    </source>
</reference>
<gene>
    <name evidence="2" type="ORF">P7K49_027890</name>
</gene>